<reference evidence="1 2" key="1">
    <citation type="submission" date="2023-11" db="EMBL/GenBank/DDBJ databases">
        <title>Draft genome of Azohydromonas lata strain H1 (DSM1123), a polyhydroxyalkanoate producer.</title>
        <authorList>
            <person name="Traversa D."/>
            <person name="D'Addabbo P."/>
            <person name="Pazzani C."/>
            <person name="Manzari C."/>
            <person name="Chiara M."/>
            <person name="Scrascia M."/>
        </authorList>
    </citation>
    <scope>NUCLEOTIDE SEQUENCE [LARGE SCALE GENOMIC DNA]</scope>
    <source>
        <strain evidence="1 2">H1</strain>
    </source>
</reference>
<dbReference type="EMBL" id="JAXOJX010000094">
    <property type="protein sequence ID" value="MDZ5461045.1"/>
    <property type="molecule type" value="Genomic_DNA"/>
</dbReference>
<accession>A0ABU5IQ71</accession>
<dbReference type="Proteomes" id="UP001293718">
    <property type="component" value="Unassembled WGS sequence"/>
</dbReference>
<evidence type="ECO:0000313" key="1">
    <source>
        <dbReference type="EMBL" id="MDZ5461045.1"/>
    </source>
</evidence>
<proteinExistence type="predicted"/>
<protein>
    <submittedName>
        <fullName evidence="1">Uncharacterized protein</fullName>
    </submittedName>
</protein>
<name>A0ABU5IQ71_9BURK</name>
<gene>
    <name evidence="1" type="ORF">SM757_31160</name>
</gene>
<evidence type="ECO:0000313" key="2">
    <source>
        <dbReference type="Proteomes" id="UP001293718"/>
    </source>
</evidence>
<dbReference type="RefSeq" id="WP_066342122.1">
    <property type="nucleotide sequence ID" value="NZ_JAXOJX010000094.1"/>
</dbReference>
<comment type="caution">
    <text evidence="1">The sequence shown here is derived from an EMBL/GenBank/DDBJ whole genome shotgun (WGS) entry which is preliminary data.</text>
</comment>
<sequence length="88" mass="9701">MTTPGLIRLAPGQRQLIFNTDGTNARWYRVFNRGPSPMGVIYANNPGTAASLSQTIEAGRSMDFLAYRLEVRHLTGNTMVDGLYEALP</sequence>
<keyword evidence="2" id="KW-1185">Reference proteome</keyword>
<organism evidence="1 2">
    <name type="scientific">Azohydromonas lata</name>
    <dbReference type="NCBI Taxonomy" id="45677"/>
    <lineage>
        <taxon>Bacteria</taxon>
        <taxon>Pseudomonadati</taxon>
        <taxon>Pseudomonadota</taxon>
        <taxon>Betaproteobacteria</taxon>
        <taxon>Burkholderiales</taxon>
        <taxon>Sphaerotilaceae</taxon>
        <taxon>Azohydromonas</taxon>
    </lineage>
</organism>